<evidence type="ECO:0000313" key="8">
    <source>
        <dbReference type="Proteomes" id="UP001159428"/>
    </source>
</evidence>
<feature type="repeat" description="NHL" evidence="6">
    <location>
        <begin position="261"/>
        <end position="304"/>
    </location>
</feature>
<keyword evidence="2" id="KW-0677">Repeat</keyword>
<evidence type="ECO:0000256" key="6">
    <source>
        <dbReference type="PROSITE-ProRule" id="PRU00504"/>
    </source>
</evidence>
<dbReference type="EMBL" id="CALNXJ010000023">
    <property type="protein sequence ID" value="CAH3128618.1"/>
    <property type="molecule type" value="Genomic_DNA"/>
</dbReference>
<gene>
    <name evidence="7" type="ORF">PMEA_00013034</name>
</gene>
<accession>A0AAU9WWH7</accession>
<evidence type="ECO:0000256" key="5">
    <source>
        <dbReference type="PROSITE-ProRule" id="PRU00087"/>
    </source>
</evidence>
<reference evidence="7 8" key="1">
    <citation type="submission" date="2022-05" db="EMBL/GenBank/DDBJ databases">
        <authorList>
            <consortium name="Genoscope - CEA"/>
            <person name="William W."/>
        </authorList>
    </citation>
    <scope>NUCLEOTIDE SEQUENCE [LARGE SCALE GENOMIC DNA]</scope>
</reference>
<dbReference type="Pfam" id="PF00630">
    <property type="entry name" value="Filamin"/>
    <property type="match status" value="1"/>
</dbReference>
<dbReference type="GO" id="GO:0008270">
    <property type="term" value="F:zinc ion binding"/>
    <property type="evidence" value="ECO:0007669"/>
    <property type="project" value="UniProtKB-KW"/>
</dbReference>
<dbReference type="GO" id="GO:0061630">
    <property type="term" value="F:ubiquitin protein ligase activity"/>
    <property type="evidence" value="ECO:0007669"/>
    <property type="project" value="TreeGrafter"/>
</dbReference>
<dbReference type="Proteomes" id="UP001159428">
    <property type="component" value="Unassembled WGS sequence"/>
</dbReference>
<dbReference type="AlphaFoldDB" id="A0AAU9WWH7"/>
<dbReference type="SUPFAM" id="SSF101898">
    <property type="entry name" value="NHL repeat"/>
    <property type="match status" value="1"/>
</dbReference>
<keyword evidence="3" id="KW-0863">Zinc-finger</keyword>
<keyword evidence="4" id="KW-0862">Zinc</keyword>
<proteinExistence type="predicted"/>
<organism evidence="7 8">
    <name type="scientific">Pocillopora meandrina</name>
    <dbReference type="NCBI Taxonomy" id="46732"/>
    <lineage>
        <taxon>Eukaryota</taxon>
        <taxon>Metazoa</taxon>
        <taxon>Cnidaria</taxon>
        <taxon>Anthozoa</taxon>
        <taxon>Hexacorallia</taxon>
        <taxon>Scleractinia</taxon>
        <taxon>Astrocoeniina</taxon>
        <taxon>Pocilloporidae</taxon>
        <taxon>Pocillopora</taxon>
    </lineage>
</organism>
<dbReference type="GO" id="GO:0000209">
    <property type="term" value="P:protein polyubiquitination"/>
    <property type="evidence" value="ECO:0007669"/>
    <property type="project" value="TreeGrafter"/>
</dbReference>
<sequence>MFVFSFLENIPSYHTDHSKSQAEGNGLKEAEQGAEANFTITTRDSEGKQFYSKQEHVTVTIRSRTGKEEVKTVDLKDGNYTVYYKPKSAGRHDVTINEKTGEIIVADRLNGRLQVFDENLKYLRTIGGETGSPTGAAVKIHEPWSVAVSRNGDLIVIDKAGLSKQMLLITDDGQFIQKFTELVISPRTVFVTNDNGNVIVCDEADGIIKILSSDGAQLLQCFSAPYYDDIPSCVFCHQEKVFVSYPIANCVKVFNMEGLFLFTIGSKGSGEGQLKYPRDLVVDAFDNLIVCDNGNRRLQMFTLDGEFL</sequence>
<feature type="non-terminal residue" evidence="7">
    <location>
        <position position="308"/>
    </location>
</feature>
<feature type="repeat" description="NHL" evidence="6">
    <location>
        <begin position="92"/>
        <end position="119"/>
    </location>
</feature>
<evidence type="ECO:0000256" key="3">
    <source>
        <dbReference type="ARBA" id="ARBA00022771"/>
    </source>
</evidence>
<evidence type="ECO:0000313" key="7">
    <source>
        <dbReference type="EMBL" id="CAH3128618.1"/>
    </source>
</evidence>
<evidence type="ECO:0000256" key="2">
    <source>
        <dbReference type="ARBA" id="ARBA00022737"/>
    </source>
</evidence>
<keyword evidence="8" id="KW-1185">Reference proteome</keyword>
<dbReference type="Gene3D" id="2.120.10.30">
    <property type="entry name" value="TolB, C-terminal domain"/>
    <property type="match status" value="1"/>
</dbReference>
<dbReference type="SMART" id="SM00557">
    <property type="entry name" value="IG_FLMN"/>
    <property type="match status" value="1"/>
</dbReference>
<dbReference type="PANTHER" id="PTHR24104:SF47">
    <property type="entry name" value="E3 UBIQUITIN-PROTEIN LIGASE NHLRC1"/>
    <property type="match status" value="1"/>
</dbReference>
<dbReference type="SUPFAM" id="SSF81296">
    <property type="entry name" value="E set domains"/>
    <property type="match status" value="1"/>
</dbReference>
<dbReference type="PROSITE" id="PS51125">
    <property type="entry name" value="NHL"/>
    <property type="match status" value="2"/>
</dbReference>
<feature type="repeat" description="Filamin" evidence="5">
    <location>
        <begin position="12"/>
        <end position="96"/>
    </location>
</feature>
<dbReference type="InterPro" id="IPR014756">
    <property type="entry name" value="Ig_E-set"/>
</dbReference>
<dbReference type="PANTHER" id="PTHR24104">
    <property type="entry name" value="E3 UBIQUITIN-PROTEIN LIGASE NHLRC1-RELATED"/>
    <property type="match status" value="1"/>
</dbReference>
<comment type="caution">
    <text evidence="7">The sequence shown here is derived from an EMBL/GenBank/DDBJ whole genome shotgun (WGS) entry which is preliminary data.</text>
</comment>
<protein>
    <submittedName>
        <fullName evidence="7">Uncharacterized protein</fullName>
    </submittedName>
</protein>
<dbReference type="GO" id="GO:0043161">
    <property type="term" value="P:proteasome-mediated ubiquitin-dependent protein catabolic process"/>
    <property type="evidence" value="ECO:0007669"/>
    <property type="project" value="TreeGrafter"/>
</dbReference>
<dbReference type="InterPro" id="IPR017868">
    <property type="entry name" value="Filamin/ABP280_repeat-like"/>
</dbReference>
<evidence type="ECO:0000256" key="4">
    <source>
        <dbReference type="ARBA" id="ARBA00022833"/>
    </source>
</evidence>
<name>A0AAU9WWH7_9CNID</name>
<dbReference type="PROSITE" id="PS50194">
    <property type="entry name" value="FILAMIN_REPEAT"/>
    <property type="match status" value="1"/>
</dbReference>
<evidence type="ECO:0000256" key="1">
    <source>
        <dbReference type="ARBA" id="ARBA00022723"/>
    </source>
</evidence>
<dbReference type="InterPro" id="IPR011042">
    <property type="entry name" value="6-blade_b-propeller_TolB-like"/>
</dbReference>
<keyword evidence="1" id="KW-0479">Metal-binding</keyword>
<dbReference type="InterPro" id="IPR001298">
    <property type="entry name" value="Filamin/ABP280_rpt"/>
</dbReference>
<dbReference type="InterPro" id="IPR001258">
    <property type="entry name" value="NHL_repeat"/>
</dbReference>
<dbReference type="InterPro" id="IPR050952">
    <property type="entry name" value="TRIM-NHL_E3_ligases"/>
</dbReference>